<dbReference type="GO" id="GO:0016405">
    <property type="term" value="F:CoA-ligase activity"/>
    <property type="evidence" value="ECO:0007669"/>
    <property type="project" value="TreeGrafter"/>
</dbReference>
<comment type="caution">
    <text evidence="5">The sequence shown here is derived from an EMBL/GenBank/DDBJ whole genome shotgun (WGS) entry which is preliminary data.</text>
</comment>
<sequence length="856" mass="97125">MMAPVLNVLRKRSVAEMQHPDAGEPLEYRERDYAREVLQLADSQTEALVDDALVREAETLGITVPRPATAKTDQYGGENENSISESALTVVSHHARTASSASQGSNSTSLTSRSSIDFCVLDAPRPPCKKRPTSRRSLSFSEYEKYLAQAEAQDKAHTGFVPPPLPTEPAPSLFSVSTKKSYASIKKGLKSRLRFCRTNSSMGIRTLVELTQGCSHITCRCKAQFCYICGAIWDPVVGCPNFCNGEEELERRRLEEEARLAELEKEKAEREAAERAEAAEKLEAEKRTRQCRELNALRSHQINERDRFISFERKMKWMMWTRHGQAKLDMLDRYGELLNKMKERHIKTAAHLEDRQVAAEMELRASHKQAKRSVQIRLRHMEAYCDGLGRSASGANPARVVTERDLRELGQQYNLRDDLERLHQSRVNVMREKQAKQMEQLLSRQESELEKLAAKQEEELEALEESFVTEEDGFFSLFQQRRSRLRRRWNIYEEIMRKNLEANKNVKFAPMTPVEWQNEESDQDDGLEAVTEIWTPTLFEIYFNLKAVGGFLSVVVYIPKFGKRVQVAFEGCIAIANFSIAFLKIVFTPNIITDMSKTQQFHSSSSEDKLSEIGWPERTAPAREIPFEIVSTPPFIRIEIQDEDPDRWDKTTPSATISFGTGLRQHLSFKKNDVLAVLTQNCIDTPAITWGTHFAGGIVSPANPAYTARELAHHLKDSGAKILVTQKHLLRNALKAAKEAGIAKNSILLIGDEKEGAEGCRHFSEILTEEGRAEDREKIDCEKDLSFLTYSSGTTGLPKGVMLSHLNVVSDLFMVNYVEGKLLNWERDKVLAVLPYFHIYGTFSSRYSFSSEFSAS</sequence>
<evidence type="ECO:0000256" key="3">
    <source>
        <dbReference type="SAM" id="Coils"/>
    </source>
</evidence>
<evidence type="ECO:0000313" key="6">
    <source>
        <dbReference type="Proteomes" id="UP000566819"/>
    </source>
</evidence>
<feature type="coiled-coil region" evidence="3">
    <location>
        <begin position="435"/>
        <end position="473"/>
    </location>
</feature>
<dbReference type="AlphaFoldDB" id="A0A8H4QK61"/>
<dbReference type="InterPro" id="IPR000873">
    <property type="entry name" value="AMP-dep_synth/lig_dom"/>
</dbReference>
<keyword evidence="2" id="KW-0436">Ligase</keyword>
<protein>
    <recommendedName>
        <fullName evidence="4">AMP-dependent synthetase/ligase domain-containing protein</fullName>
    </recommendedName>
</protein>
<accession>A0A8H4QK61</accession>
<evidence type="ECO:0000256" key="1">
    <source>
        <dbReference type="ARBA" id="ARBA00006432"/>
    </source>
</evidence>
<proteinExistence type="inferred from homology"/>
<dbReference type="OrthoDB" id="9977870at2759"/>
<dbReference type="Pfam" id="PF00501">
    <property type="entry name" value="AMP-binding"/>
    <property type="match status" value="1"/>
</dbReference>
<organism evidence="5 6">
    <name type="scientific">Cudoniella acicularis</name>
    <dbReference type="NCBI Taxonomy" id="354080"/>
    <lineage>
        <taxon>Eukaryota</taxon>
        <taxon>Fungi</taxon>
        <taxon>Dikarya</taxon>
        <taxon>Ascomycota</taxon>
        <taxon>Pezizomycotina</taxon>
        <taxon>Leotiomycetes</taxon>
        <taxon>Helotiales</taxon>
        <taxon>Tricladiaceae</taxon>
        <taxon>Cudoniella</taxon>
    </lineage>
</organism>
<name>A0A8H4QK61_9HELO</name>
<dbReference type="Gene3D" id="3.40.50.980">
    <property type="match status" value="2"/>
</dbReference>
<dbReference type="EMBL" id="JAAMPI010002502">
    <property type="protein sequence ID" value="KAF4612605.1"/>
    <property type="molecule type" value="Genomic_DNA"/>
</dbReference>
<dbReference type="Gene3D" id="1.20.120.1750">
    <property type="match status" value="1"/>
</dbReference>
<dbReference type="SUPFAM" id="SSF57850">
    <property type="entry name" value="RING/U-box"/>
    <property type="match status" value="1"/>
</dbReference>
<keyword evidence="3" id="KW-0175">Coiled coil</keyword>
<gene>
    <name evidence="5" type="ORF">G7Y89_g15574</name>
</gene>
<dbReference type="PANTHER" id="PTHR24096">
    <property type="entry name" value="LONG-CHAIN-FATTY-ACID--COA LIGASE"/>
    <property type="match status" value="1"/>
</dbReference>
<dbReference type="SUPFAM" id="SSF56801">
    <property type="entry name" value="Acetyl-CoA synthetase-like"/>
    <property type="match status" value="1"/>
</dbReference>
<keyword evidence="6" id="KW-1185">Reference proteome</keyword>
<dbReference type="Proteomes" id="UP000566819">
    <property type="component" value="Unassembled WGS sequence"/>
</dbReference>
<feature type="coiled-coil region" evidence="3">
    <location>
        <begin position="244"/>
        <end position="288"/>
    </location>
</feature>
<evidence type="ECO:0000313" key="5">
    <source>
        <dbReference type="EMBL" id="KAF4612605.1"/>
    </source>
</evidence>
<evidence type="ECO:0000256" key="2">
    <source>
        <dbReference type="ARBA" id="ARBA00022598"/>
    </source>
</evidence>
<dbReference type="InterPro" id="IPR020845">
    <property type="entry name" value="AMP-binding_CS"/>
</dbReference>
<comment type="similarity">
    <text evidence="1">Belongs to the ATP-dependent AMP-binding enzyme family.</text>
</comment>
<reference evidence="5 6" key="1">
    <citation type="submission" date="2020-03" db="EMBL/GenBank/DDBJ databases">
        <title>Draft Genome Sequence of Cudoniella acicularis.</title>
        <authorList>
            <person name="Buettner E."/>
            <person name="Kellner H."/>
        </authorList>
    </citation>
    <scope>NUCLEOTIDE SEQUENCE [LARGE SCALE GENOMIC DNA]</scope>
    <source>
        <strain evidence="5 6">DSM 108380</strain>
    </source>
</reference>
<dbReference type="PROSITE" id="PS00455">
    <property type="entry name" value="AMP_BINDING"/>
    <property type="match status" value="1"/>
</dbReference>
<dbReference type="CDD" id="cd22584">
    <property type="entry name" value="Rcat_RBR_unk"/>
    <property type="match status" value="1"/>
</dbReference>
<evidence type="ECO:0000259" key="4">
    <source>
        <dbReference type="Pfam" id="PF00501"/>
    </source>
</evidence>
<dbReference type="PANTHER" id="PTHR24096:SF149">
    <property type="entry name" value="AMP-BINDING DOMAIN-CONTAINING PROTEIN-RELATED"/>
    <property type="match status" value="1"/>
</dbReference>
<feature type="domain" description="AMP-dependent synthetase/ligase" evidence="4">
    <location>
        <begin position="659"/>
        <end position="842"/>
    </location>
</feature>